<feature type="domain" description="F-box" evidence="1">
    <location>
        <begin position="12"/>
        <end position="59"/>
    </location>
</feature>
<evidence type="ECO:0000259" key="1">
    <source>
        <dbReference type="PROSITE" id="PS50181"/>
    </source>
</evidence>
<accession>A0A8K0X8W9</accession>
<dbReference type="PROSITE" id="PS50181">
    <property type="entry name" value="FBOX"/>
    <property type="match status" value="1"/>
</dbReference>
<dbReference type="Pfam" id="PF12937">
    <property type="entry name" value="F-box-like"/>
    <property type="match status" value="1"/>
</dbReference>
<protein>
    <recommendedName>
        <fullName evidence="1">F-box domain-containing protein</fullName>
    </recommendedName>
</protein>
<name>A0A8K0X8W9_9PEZI</name>
<dbReference type="InterPro" id="IPR011047">
    <property type="entry name" value="Quinoprotein_ADH-like_sf"/>
</dbReference>
<organism evidence="2 3">
    <name type="scientific">Plectosphaerella cucumerina</name>
    <dbReference type="NCBI Taxonomy" id="40658"/>
    <lineage>
        <taxon>Eukaryota</taxon>
        <taxon>Fungi</taxon>
        <taxon>Dikarya</taxon>
        <taxon>Ascomycota</taxon>
        <taxon>Pezizomycotina</taxon>
        <taxon>Sordariomycetes</taxon>
        <taxon>Hypocreomycetidae</taxon>
        <taxon>Glomerellales</taxon>
        <taxon>Plectosphaerellaceae</taxon>
        <taxon>Plectosphaerella</taxon>
    </lineage>
</organism>
<dbReference type="InterPro" id="IPR036047">
    <property type="entry name" value="F-box-like_dom_sf"/>
</dbReference>
<gene>
    <name evidence="2" type="ORF">B0T11DRAFT_272184</name>
</gene>
<reference evidence="2" key="1">
    <citation type="journal article" date="2021" name="Nat. Commun.">
        <title>Genetic determinants of endophytism in the Arabidopsis root mycobiome.</title>
        <authorList>
            <person name="Mesny F."/>
            <person name="Miyauchi S."/>
            <person name="Thiergart T."/>
            <person name="Pickel B."/>
            <person name="Atanasova L."/>
            <person name="Karlsson M."/>
            <person name="Huettel B."/>
            <person name="Barry K.W."/>
            <person name="Haridas S."/>
            <person name="Chen C."/>
            <person name="Bauer D."/>
            <person name="Andreopoulos W."/>
            <person name="Pangilinan J."/>
            <person name="LaButti K."/>
            <person name="Riley R."/>
            <person name="Lipzen A."/>
            <person name="Clum A."/>
            <person name="Drula E."/>
            <person name="Henrissat B."/>
            <person name="Kohler A."/>
            <person name="Grigoriev I.V."/>
            <person name="Martin F.M."/>
            <person name="Hacquard S."/>
        </authorList>
    </citation>
    <scope>NUCLEOTIDE SEQUENCE</scope>
    <source>
        <strain evidence="2">MPI-CAGE-AT-0016</strain>
    </source>
</reference>
<dbReference type="EMBL" id="JAGPXD010000001">
    <property type="protein sequence ID" value="KAH7376366.1"/>
    <property type="molecule type" value="Genomic_DNA"/>
</dbReference>
<comment type="caution">
    <text evidence="2">The sequence shown here is derived from an EMBL/GenBank/DDBJ whole genome shotgun (WGS) entry which is preliminary data.</text>
</comment>
<dbReference type="OrthoDB" id="1259151at2759"/>
<dbReference type="SUPFAM" id="SSF50998">
    <property type="entry name" value="Quinoprotein alcohol dehydrogenase-like"/>
    <property type="match status" value="1"/>
</dbReference>
<dbReference type="Proteomes" id="UP000813385">
    <property type="component" value="Unassembled WGS sequence"/>
</dbReference>
<evidence type="ECO:0000313" key="2">
    <source>
        <dbReference type="EMBL" id="KAH7376366.1"/>
    </source>
</evidence>
<dbReference type="AlphaFoldDB" id="A0A8K0X8W9"/>
<dbReference type="SUPFAM" id="SSF81383">
    <property type="entry name" value="F-box domain"/>
    <property type="match status" value="1"/>
</dbReference>
<keyword evidence="3" id="KW-1185">Reference proteome</keyword>
<dbReference type="InterPro" id="IPR001810">
    <property type="entry name" value="F-box_dom"/>
</dbReference>
<evidence type="ECO:0000313" key="3">
    <source>
        <dbReference type="Proteomes" id="UP000813385"/>
    </source>
</evidence>
<proteinExistence type="predicted"/>
<sequence>MTNKTLLTFITMASFVDLPDDIIIEIITHLETARDVSHLTRTCRRLHLLGRTGGGWRAFVRTRFPLLSFSDGGKTVKWDAMARTLADGEAAWERRSFQPVALLASERKDNFFTGSPTFAHPYSPAVDAALTFGGAYEVLAWGAGEAVVGRFRPVGGRGGKGDAWFRFEGERAGFKPVTGDITALRIVEPAGKLGMLVGRASGDLQLVSAASGTAGQVVAKYALPSPPEGSKAASWGSVGYIDVLEGHRTLVAGNRSTVCAFPTSADDGSSTIQPLGSHSFLDPTGRPRFIHAARSLGGGDAIACALGWDSRPLRWLTVTPTGFVPRTVPGDPLLDIPLAAKAKTTIRAHECVGSSFGPSRAGADMLLTSWDDGTVRLFDPRMPTFSGAVFRDAFQPHEPASSLLSWGAHRFVAGSSNLALVKVFDYRWPARGMDEYRVSDAAPCATRPPVPHPQGEPVDRASTEFLLGLPRACCDYTKGTRCVFHAASRLPAYRPNVCLLLQPFTHTGPQRDQPPARASRVHCMAKSSDTAASFYVGLSGAVAEMRIGDEGKVTTAEAAAATKRGARVQEAGYCFLETGQGRVEMKDDGQPGMGVNSYMPPLVSVRDEGEKVPKGDGRLHRWDERFWRAEHFL</sequence>